<feature type="compositionally biased region" description="Basic and acidic residues" evidence="4">
    <location>
        <begin position="274"/>
        <end position="284"/>
    </location>
</feature>
<evidence type="ECO:0000256" key="4">
    <source>
        <dbReference type="SAM" id="MobiDB-lite"/>
    </source>
</evidence>
<organism evidence="6 7">
    <name type="scientific">Magallana gigas</name>
    <name type="common">Pacific oyster</name>
    <name type="synonym">Crassostrea gigas</name>
    <dbReference type="NCBI Taxonomy" id="29159"/>
    <lineage>
        <taxon>Eukaryota</taxon>
        <taxon>Metazoa</taxon>
        <taxon>Spiralia</taxon>
        <taxon>Lophotrochozoa</taxon>
        <taxon>Mollusca</taxon>
        <taxon>Bivalvia</taxon>
        <taxon>Autobranchia</taxon>
        <taxon>Pteriomorphia</taxon>
        <taxon>Ostreida</taxon>
        <taxon>Ostreoidea</taxon>
        <taxon>Ostreidae</taxon>
        <taxon>Magallana</taxon>
    </lineage>
</organism>
<dbReference type="SMART" id="SM00461">
    <property type="entry name" value="WH1"/>
    <property type="match status" value="1"/>
</dbReference>
<feature type="domain" description="WH1" evidence="5">
    <location>
        <begin position="4"/>
        <end position="123"/>
    </location>
</feature>
<dbReference type="InterPro" id="IPR007875">
    <property type="entry name" value="Sprouty"/>
</dbReference>
<dbReference type="FunFam" id="2.30.29.30:FF:000052">
    <property type="entry name" value="Sprouty-related, EVH1 domain containing 2"/>
    <property type="match status" value="1"/>
</dbReference>
<feature type="compositionally biased region" description="Basic residues" evidence="4">
    <location>
        <begin position="300"/>
        <end position="309"/>
    </location>
</feature>
<comment type="subcellular location">
    <subcellularLocation>
        <location evidence="1">Cell membrane</location>
        <topology evidence="1">Peripheral membrane protein</topology>
    </subcellularLocation>
</comment>
<evidence type="ECO:0000256" key="3">
    <source>
        <dbReference type="ARBA" id="ARBA00023136"/>
    </source>
</evidence>
<dbReference type="AlphaFoldDB" id="A0A8W8HUS1"/>
<dbReference type="Pfam" id="PF00568">
    <property type="entry name" value="WH1"/>
    <property type="match status" value="1"/>
</dbReference>
<feature type="compositionally biased region" description="Polar residues" evidence="4">
    <location>
        <begin position="231"/>
        <end position="244"/>
    </location>
</feature>
<reference evidence="6" key="1">
    <citation type="submission" date="2022-08" db="UniProtKB">
        <authorList>
            <consortium name="EnsemblMetazoa"/>
        </authorList>
    </citation>
    <scope>IDENTIFICATION</scope>
    <source>
        <strain evidence="6">05x7-T-G4-1.051#20</strain>
    </source>
</reference>
<dbReference type="InterPro" id="IPR011993">
    <property type="entry name" value="PH-like_dom_sf"/>
</dbReference>
<evidence type="ECO:0000256" key="2">
    <source>
        <dbReference type="ARBA" id="ARBA00022475"/>
    </source>
</evidence>
<keyword evidence="7" id="KW-1185">Reference proteome</keyword>
<dbReference type="GO" id="GO:0043409">
    <property type="term" value="P:negative regulation of MAPK cascade"/>
    <property type="evidence" value="ECO:0007669"/>
    <property type="project" value="TreeGrafter"/>
</dbReference>
<dbReference type="InterPro" id="IPR000697">
    <property type="entry name" value="WH1/EVH1_dom"/>
</dbReference>
<dbReference type="EnsemblMetazoa" id="G11178.1">
    <property type="protein sequence ID" value="G11178.1:cds"/>
    <property type="gene ID" value="G11178"/>
</dbReference>
<dbReference type="PANTHER" id="PTHR11202:SF3">
    <property type="entry name" value="SPROUTY-RELATED PROTEIN WITH EVH-1 DOMAIN, ISOFORM C"/>
    <property type="match status" value="1"/>
</dbReference>
<keyword evidence="2" id="KW-1003">Cell membrane</keyword>
<dbReference type="PANTHER" id="PTHR11202">
    <property type="entry name" value="SPROUTY-RELATED, EVH1 DOMAIN-CONTAINING PROTEIN FAMILY MEMBER"/>
    <property type="match status" value="1"/>
</dbReference>
<dbReference type="Pfam" id="PF05210">
    <property type="entry name" value="Sprouty"/>
    <property type="match status" value="1"/>
</dbReference>
<feature type="compositionally biased region" description="Polar residues" evidence="4">
    <location>
        <begin position="285"/>
        <end position="294"/>
    </location>
</feature>
<feature type="compositionally biased region" description="Low complexity" evidence="4">
    <location>
        <begin position="150"/>
        <end position="171"/>
    </location>
</feature>
<dbReference type="InterPro" id="IPR041937">
    <property type="entry name" value="SPRE_EVH1"/>
</dbReference>
<dbReference type="Proteomes" id="UP000005408">
    <property type="component" value="Unassembled WGS sequence"/>
</dbReference>
<dbReference type="PROSITE" id="PS50229">
    <property type="entry name" value="WH1"/>
    <property type="match status" value="1"/>
</dbReference>
<dbReference type="Gene3D" id="2.30.29.30">
    <property type="entry name" value="Pleckstrin-homology domain (PH domain)/Phosphotyrosine-binding domain (PTB)"/>
    <property type="match status" value="1"/>
</dbReference>
<evidence type="ECO:0000256" key="1">
    <source>
        <dbReference type="ARBA" id="ARBA00004202"/>
    </source>
</evidence>
<keyword evidence="3" id="KW-0472">Membrane</keyword>
<dbReference type="CDD" id="cd10574">
    <property type="entry name" value="EVH1_SPRED-like"/>
    <property type="match status" value="1"/>
</dbReference>
<evidence type="ECO:0000259" key="5">
    <source>
        <dbReference type="PROSITE" id="PS50229"/>
    </source>
</evidence>
<feature type="compositionally biased region" description="Basic and acidic residues" evidence="4">
    <location>
        <begin position="217"/>
        <end position="229"/>
    </location>
</feature>
<dbReference type="GO" id="GO:0005886">
    <property type="term" value="C:plasma membrane"/>
    <property type="evidence" value="ECO:0007669"/>
    <property type="project" value="UniProtKB-SubCell"/>
</dbReference>
<dbReference type="SUPFAM" id="SSF50729">
    <property type="entry name" value="PH domain-like"/>
    <property type="match status" value="1"/>
</dbReference>
<evidence type="ECO:0000313" key="6">
    <source>
        <dbReference type="EnsemblMetazoa" id="G11178.1:cds"/>
    </source>
</evidence>
<sequence>MTEVSVQNDEFIVRVQAQVMMRDDSSGGWVPMGGGGLSNVGLRKVTRKNGEDLLHNEYLIYGTRIADNSVVLDCLLKRDIRYVKANPKFHHWQTDEKRFGLTFERYDDAKAFDRGIRSAVADLVDGGTNGPTDGDDEVFAILDLPISRSSSQSASTTSTTTSSPTPQSPTSNVSALDPYHSHNHHHVHRVVYVSSSPHKANKKPPTTPQSDGSSKSDCYHQDVWVHGDDPNSFSSKSDQGLLDSQSEHEMKEYSYVIIAKTQKPHEYSYPTLESVHKPPSKRETTSNIKHQPSIQEHPPLPKKKDKKRTNHPLLGSSKFRCKHCHDNFTQEENGRGSCEEAPDGVEKCIECVTCVWCAKGLIYHCMSDPDGDYGHPCYCDPSDANNLWGEVWMLWGATQGSCIVPDTPWLDESRHRGGGQMRKTKGLRSRLRSKPYFISVLCTYKLLTAVRQFLRKPYKPNKNNTQPPIPHLEEIS</sequence>
<feature type="region of interest" description="Disordered" evidence="4">
    <location>
        <begin position="150"/>
        <end position="180"/>
    </location>
</feature>
<proteinExistence type="predicted"/>
<dbReference type="GO" id="GO:0019901">
    <property type="term" value="F:protein kinase binding"/>
    <property type="evidence" value="ECO:0007669"/>
    <property type="project" value="TreeGrafter"/>
</dbReference>
<evidence type="ECO:0000313" key="7">
    <source>
        <dbReference type="Proteomes" id="UP000005408"/>
    </source>
</evidence>
<accession>A0A8W8HUS1</accession>
<feature type="region of interest" description="Disordered" evidence="4">
    <location>
        <begin position="194"/>
        <end position="245"/>
    </location>
</feature>
<protein>
    <recommendedName>
        <fullName evidence="5">WH1 domain-containing protein</fullName>
    </recommendedName>
</protein>
<feature type="region of interest" description="Disordered" evidence="4">
    <location>
        <begin position="270"/>
        <end position="309"/>
    </location>
</feature>
<name>A0A8W8HUS1_MAGGI</name>